<dbReference type="InterPro" id="IPR011047">
    <property type="entry name" value="Quinoprotein_ADH-like_sf"/>
</dbReference>
<evidence type="ECO:0000313" key="7">
    <source>
        <dbReference type="EMBL" id="RDX67031.1"/>
    </source>
</evidence>
<dbReference type="InterPro" id="IPR033270">
    <property type="entry name" value="VPRBP/DCAF1"/>
</dbReference>
<dbReference type="EMBL" id="QJKJ01013153">
    <property type="protein sequence ID" value="RDX67031.1"/>
    <property type="molecule type" value="Genomic_DNA"/>
</dbReference>
<comment type="pathway">
    <text evidence="2">Protein modification; protein ubiquitination.</text>
</comment>
<evidence type="ECO:0000256" key="4">
    <source>
        <dbReference type="ARBA" id="ARBA00022786"/>
    </source>
</evidence>
<dbReference type="PANTHER" id="PTHR13129:SF4">
    <property type="entry name" value="DDB1- AND CUL4-ASSOCIATED FACTOR 1"/>
    <property type="match status" value="1"/>
</dbReference>
<sequence>MVVGVGSDGPVLTLLNNCLWVLQMQLEEPTSEDKPTIWALIDELQKLREALSSALAQELRQHSPNEVQLEGPSTSQPQLHQLCLSLCVPRAYAIHIRIKVIDHVIVSNSGRESTLAATDVASSTLRRIERDAIASATPITYLPRDLLLLIHEHLLASGLLQTASMLLEEAQLEPLPSLLAPSSLVQQPSEEEAIPVQLQWPSGRAPGILSNKLKPNAKDNDADQTKYKTPIIFPMKHGLSDLKDIGVLSLSKQLNSGLYTPILNLRDQQGGCTVDYVDESQSSMSNLGQVTVTPSSQVVNDYKPNNPERITLDSLVVQYLKHQHRQCQTPITTLPPLSLLHPHVCPEPKRSLGAPSNVTSRLATRELKFMYGGVHGNRWDRQFVYSRFRPSRVFVEDALLTCLTFLGDSYLIVVGDYPLTLVQSFFSGDRQMLLCSSSNVVKLWDAWSFLSDNGWDEIHSFDGCKAGRCGNTGNVFAALSSESAQKEILLYDIQTCQLASKLSDTSIGNPSYSRIHFSHSDLMLLWNGVLWDPRVSEPIHRFDQITDFGGGGFHPSRNEVIINSEVWDLRKFRLLHSVPSLDQTTITFNGHGDVIYAILRRNIEDAISAFHTHRVMHPLFAAFRTVDAVNYSDIATTQVDHCLLDFTTDVTDSFVGLLTVSYDEYEYDYMHSTLRIYEIGHRRPTDDDSDAESRDEDAAAVNPL</sequence>
<evidence type="ECO:0000256" key="5">
    <source>
        <dbReference type="ARBA" id="ARBA00023242"/>
    </source>
</evidence>
<proteinExistence type="inferred from homology"/>
<keyword evidence="5" id="KW-0539">Nucleus</keyword>
<comment type="subcellular location">
    <subcellularLocation>
        <location evidence="1">Nucleus</location>
    </subcellularLocation>
</comment>
<dbReference type="OrthoDB" id="1420029at2759"/>
<keyword evidence="8" id="KW-1185">Reference proteome</keyword>
<evidence type="ECO:0000256" key="2">
    <source>
        <dbReference type="ARBA" id="ARBA00004906"/>
    </source>
</evidence>
<dbReference type="SUPFAM" id="SSF50998">
    <property type="entry name" value="Quinoprotein alcohol dehydrogenase-like"/>
    <property type="match status" value="1"/>
</dbReference>
<evidence type="ECO:0000256" key="1">
    <source>
        <dbReference type="ARBA" id="ARBA00004123"/>
    </source>
</evidence>
<dbReference type="PROSITE" id="PS50896">
    <property type="entry name" value="LISH"/>
    <property type="match status" value="1"/>
</dbReference>
<dbReference type="InterPro" id="IPR015943">
    <property type="entry name" value="WD40/YVTN_repeat-like_dom_sf"/>
</dbReference>
<dbReference type="AlphaFoldDB" id="A0A371ELU9"/>
<dbReference type="SMART" id="SM00667">
    <property type="entry name" value="LisH"/>
    <property type="match status" value="1"/>
</dbReference>
<feature type="region of interest" description="Disordered" evidence="6">
    <location>
        <begin position="682"/>
        <end position="704"/>
    </location>
</feature>
<dbReference type="PANTHER" id="PTHR13129">
    <property type="entry name" value="VPRBP PROTEIN-RELATED"/>
    <property type="match status" value="1"/>
</dbReference>
<keyword evidence="4" id="KW-0833">Ubl conjugation pathway</keyword>
<dbReference type="UniPathway" id="UPA00143"/>
<dbReference type="Gene3D" id="2.130.10.10">
    <property type="entry name" value="YVTN repeat-like/Quinoprotein amine dehydrogenase"/>
    <property type="match status" value="1"/>
</dbReference>
<dbReference type="Proteomes" id="UP000257109">
    <property type="component" value="Unassembled WGS sequence"/>
</dbReference>
<dbReference type="InterPro" id="IPR006594">
    <property type="entry name" value="LisH"/>
</dbReference>
<protein>
    <submittedName>
        <fullName evidence="7">DDB1-and CUL4-associated factor-like 1</fullName>
    </submittedName>
</protein>
<name>A0A371ELU9_MUCPR</name>
<evidence type="ECO:0000256" key="6">
    <source>
        <dbReference type="SAM" id="MobiDB-lite"/>
    </source>
</evidence>
<reference evidence="7" key="1">
    <citation type="submission" date="2018-05" db="EMBL/GenBank/DDBJ databases">
        <title>Draft genome of Mucuna pruriens seed.</title>
        <authorList>
            <person name="Nnadi N.E."/>
            <person name="Vos R."/>
            <person name="Hasami M.H."/>
            <person name="Devisetty U.K."/>
            <person name="Aguiy J.C."/>
        </authorList>
    </citation>
    <scope>NUCLEOTIDE SEQUENCE [LARGE SCALE GENOMIC DNA]</scope>
    <source>
        <strain evidence="7">JCA_2017</strain>
    </source>
</reference>
<gene>
    <name evidence="7" type="primary">DCAF1</name>
    <name evidence="7" type="ORF">CR513_54123</name>
</gene>
<comment type="similarity">
    <text evidence="3">Belongs to the VPRBP/DCAF1 family.</text>
</comment>
<accession>A0A371ELU9</accession>
<dbReference type="GO" id="GO:0080008">
    <property type="term" value="C:Cul4-RING E3 ubiquitin ligase complex"/>
    <property type="evidence" value="ECO:0007669"/>
    <property type="project" value="TreeGrafter"/>
</dbReference>
<dbReference type="GO" id="GO:0016567">
    <property type="term" value="P:protein ubiquitination"/>
    <property type="evidence" value="ECO:0007669"/>
    <property type="project" value="UniProtKB-UniPathway"/>
</dbReference>
<evidence type="ECO:0000256" key="3">
    <source>
        <dbReference type="ARBA" id="ARBA00008845"/>
    </source>
</evidence>
<comment type="caution">
    <text evidence="7">The sequence shown here is derived from an EMBL/GenBank/DDBJ whole genome shotgun (WGS) entry which is preliminary data.</text>
</comment>
<evidence type="ECO:0000313" key="8">
    <source>
        <dbReference type="Proteomes" id="UP000257109"/>
    </source>
</evidence>
<feature type="non-terminal residue" evidence="7">
    <location>
        <position position="1"/>
    </location>
</feature>
<dbReference type="STRING" id="157652.A0A371ELU9"/>
<dbReference type="GO" id="GO:0005634">
    <property type="term" value="C:nucleus"/>
    <property type="evidence" value="ECO:0007669"/>
    <property type="project" value="UniProtKB-SubCell"/>
</dbReference>
<organism evidence="7 8">
    <name type="scientific">Mucuna pruriens</name>
    <name type="common">Velvet bean</name>
    <name type="synonym">Dolichos pruriens</name>
    <dbReference type="NCBI Taxonomy" id="157652"/>
    <lineage>
        <taxon>Eukaryota</taxon>
        <taxon>Viridiplantae</taxon>
        <taxon>Streptophyta</taxon>
        <taxon>Embryophyta</taxon>
        <taxon>Tracheophyta</taxon>
        <taxon>Spermatophyta</taxon>
        <taxon>Magnoliopsida</taxon>
        <taxon>eudicotyledons</taxon>
        <taxon>Gunneridae</taxon>
        <taxon>Pentapetalae</taxon>
        <taxon>rosids</taxon>
        <taxon>fabids</taxon>
        <taxon>Fabales</taxon>
        <taxon>Fabaceae</taxon>
        <taxon>Papilionoideae</taxon>
        <taxon>50 kb inversion clade</taxon>
        <taxon>NPAAA clade</taxon>
        <taxon>indigoferoid/millettioid clade</taxon>
        <taxon>Phaseoleae</taxon>
        <taxon>Mucuna</taxon>
    </lineage>
</organism>